<keyword evidence="1" id="KW-0479">Metal-binding</keyword>
<dbReference type="GO" id="GO:0003677">
    <property type="term" value="F:DNA binding"/>
    <property type="evidence" value="ECO:0007669"/>
    <property type="project" value="InterPro"/>
</dbReference>
<dbReference type="GO" id="GO:0000981">
    <property type="term" value="F:DNA-binding transcription factor activity, RNA polymerase II-specific"/>
    <property type="evidence" value="ECO:0007669"/>
    <property type="project" value="InterPro"/>
</dbReference>
<dbReference type="PANTHER" id="PTHR47424">
    <property type="entry name" value="REGULATORY PROTEIN GAL4"/>
    <property type="match status" value="1"/>
</dbReference>
<dbReference type="OrthoDB" id="3364175at2759"/>
<evidence type="ECO:0000313" key="8">
    <source>
        <dbReference type="Proteomes" id="UP000799291"/>
    </source>
</evidence>
<protein>
    <recommendedName>
        <fullName evidence="6">Zn(2)-C6 fungal-type domain-containing protein</fullName>
    </recommendedName>
</protein>
<dbReference type="InterPro" id="IPR051127">
    <property type="entry name" value="Fungal_SecMet_Regulators"/>
</dbReference>
<keyword evidence="2" id="KW-0805">Transcription regulation</keyword>
<keyword evidence="4" id="KW-0539">Nucleus</keyword>
<evidence type="ECO:0000256" key="5">
    <source>
        <dbReference type="SAM" id="MobiDB-lite"/>
    </source>
</evidence>
<dbReference type="PROSITE" id="PS00463">
    <property type="entry name" value="ZN2_CY6_FUNGAL_1"/>
    <property type="match status" value="1"/>
</dbReference>
<dbReference type="SMART" id="SM00066">
    <property type="entry name" value="GAL4"/>
    <property type="match status" value="1"/>
</dbReference>
<dbReference type="PANTHER" id="PTHR47424:SF6">
    <property type="entry name" value="PROLINE UTILIZATION TRANS-ACTIVATOR"/>
    <property type="match status" value="1"/>
</dbReference>
<dbReference type="CDD" id="cd00067">
    <property type="entry name" value="GAL4"/>
    <property type="match status" value="1"/>
</dbReference>
<dbReference type="EMBL" id="MU005569">
    <property type="protein sequence ID" value="KAF2691618.1"/>
    <property type="molecule type" value="Genomic_DNA"/>
</dbReference>
<dbReference type="Gene3D" id="4.10.240.10">
    <property type="entry name" value="Zn(2)-C6 fungal-type DNA-binding domain"/>
    <property type="match status" value="1"/>
</dbReference>
<dbReference type="CDD" id="cd12148">
    <property type="entry name" value="fungal_TF_MHR"/>
    <property type="match status" value="1"/>
</dbReference>
<feature type="domain" description="Zn(2)-C6 fungal-type" evidence="6">
    <location>
        <begin position="21"/>
        <end position="51"/>
    </location>
</feature>
<reference evidence="7" key="1">
    <citation type="journal article" date="2020" name="Stud. Mycol.">
        <title>101 Dothideomycetes genomes: a test case for predicting lifestyles and emergence of pathogens.</title>
        <authorList>
            <person name="Haridas S."/>
            <person name="Albert R."/>
            <person name="Binder M."/>
            <person name="Bloem J."/>
            <person name="Labutti K."/>
            <person name="Salamov A."/>
            <person name="Andreopoulos B."/>
            <person name="Baker S."/>
            <person name="Barry K."/>
            <person name="Bills G."/>
            <person name="Bluhm B."/>
            <person name="Cannon C."/>
            <person name="Castanera R."/>
            <person name="Culley D."/>
            <person name="Daum C."/>
            <person name="Ezra D."/>
            <person name="Gonzalez J."/>
            <person name="Henrissat B."/>
            <person name="Kuo A."/>
            <person name="Liang C."/>
            <person name="Lipzen A."/>
            <person name="Lutzoni F."/>
            <person name="Magnuson J."/>
            <person name="Mondo S."/>
            <person name="Nolan M."/>
            <person name="Ohm R."/>
            <person name="Pangilinan J."/>
            <person name="Park H.-J."/>
            <person name="Ramirez L."/>
            <person name="Alfaro M."/>
            <person name="Sun H."/>
            <person name="Tritt A."/>
            <person name="Yoshinaga Y."/>
            <person name="Zwiers L.-H."/>
            <person name="Turgeon B."/>
            <person name="Goodwin S."/>
            <person name="Spatafora J."/>
            <person name="Crous P."/>
            <person name="Grigoriev I."/>
        </authorList>
    </citation>
    <scope>NUCLEOTIDE SEQUENCE</scope>
    <source>
        <strain evidence="7">CBS 122367</strain>
    </source>
</reference>
<dbReference type="SUPFAM" id="SSF57701">
    <property type="entry name" value="Zn2/Cys6 DNA-binding domain"/>
    <property type="match status" value="1"/>
</dbReference>
<organism evidence="7 8">
    <name type="scientific">Lentithecium fluviatile CBS 122367</name>
    <dbReference type="NCBI Taxonomy" id="1168545"/>
    <lineage>
        <taxon>Eukaryota</taxon>
        <taxon>Fungi</taxon>
        <taxon>Dikarya</taxon>
        <taxon>Ascomycota</taxon>
        <taxon>Pezizomycotina</taxon>
        <taxon>Dothideomycetes</taxon>
        <taxon>Pleosporomycetidae</taxon>
        <taxon>Pleosporales</taxon>
        <taxon>Massarineae</taxon>
        <taxon>Lentitheciaceae</taxon>
        <taxon>Lentithecium</taxon>
    </lineage>
</organism>
<evidence type="ECO:0000256" key="4">
    <source>
        <dbReference type="ARBA" id="ARBA00023242"/>
    </source>
</evidence>
<feature type="region of interest" description="Disordered" evidence="5">
    <location>
        <begin position="215"/>
        <end position="237"/>
    </location>
</feature>
<evidence type="ECO:0000256" key="2">
    <source>
        <dbReference type="ARBA" id="ARBA00023015"/>
    </source>
</evidence>
<dbReference type="GO" id="GO:0008270">
    <property type="term" value="F:zinc ion binding"/>
    <property type="evidence" value="ECO:0007669"/>
    <property type="project" value="InterPro"/>
</dbReference>
<dbReference type="GO" id="GO:0006351">
    <property type="term" value="P:DNA-templated transcription"/>
    <property type="evidence" value="ECO:0007669"/>
    <property type="project" value="InterPro"/>
</dbReference>
<evidence type="ECO:0000313" key="7">
    <source>
        <dbReference type="EMBL" id="KAF2691618.1"/>
    </source>
</evidence>
<name>A0A6G1JMG0_9PLEO</name>
<sequence>MTERLPRPKASPAPRKRALVSCDRCKLRRARCIRPNPDEPCSNCRSSGSSCESKLPRKQRVYGSVETLSLRFRALESLVKGLFPNEQVSDTDTLFKIAASRNIPMPDSDDYSPAPGAIFNDQKQEQPPNHPFSPEEYLPESRLHCQRNPFEEVRSTPPSETLMPNLHGESLYVGSSSNFKMTITIRRLVARCYASPTTKSLLRPSPSRDSAFDIVQSDRAGSPSLQKPSTGGFGESANHVSADMLRGRKRAKIESDRSPEKTPINEDIYMTLEDFLPSRSVADALVAAYFDEAHVCFPVFQMNFFQCSYDATFSHKNERLREKEESGWLCSLALVFVIGAQVLEKHDLEKAKEIKKKYLRFVRAGFWRVVNTTSLSSVQVLALMALYNHNVGKRTNADVLLATAARMAISMGLHRERLNAEFETVERTTRRIVWWSIYTFERILSNIHGRPSCIDDAEVSVQYESATMLENESVFPEFTKHGYGICKLSYEVRIKAYRQHGSNQDQTPSIAQAKAILKELDDWYGALPAHLRSEGPLPNAQKKAVLVFQNYYLYTRSIITRDYLIQKVERRVSRLEPHQPSRTSEDFDSEEALALAEDCLDSACQSLRCLSAANELGFLSGVLRLDALYVHHATLIICAARSKDHLDSQKDMERKAAVGRVLGSTQQKYLAPAYNVLSKMAFQFAEITGVTDGVHPPPLTTAETDLYPTGPYPTPVAVEDQTYGMVDPTRHWFDNETTYTPWNFFDMSMQNSTVPVHDPLAYSGYFMDSTVDDLDDWTA</sequence>
<keyword evidence="8" id="KW-1185">Reference proteome</keyword>
<accession>A0A6G1JMG0</accession>
<gene>
    <name evidence="7" type="ORF">K458DRAFT_381464</name>
</gene>
<feature type="region of interest" description="Disordered" evidence="5">
    <location>
        <begin position="104"/>
        <end position="137"/>
    </location>
</feature>
<proteinExistence type="predicted"/>
<dbReference type="InterPro" id="IPR007219">
    <property type="entry name" value="XnlR_reg_dom"/>
</dbReference>
<evidence type="ECO:0000256" key="3">
    <source>
        <dbReference type="ARBA" id="ARBA00023163"/>
    </source>
</evidence>
<dbReference type="Pfam" id="PF04082">
    <property type="entry name" value="Fungal_trans"/>
    <property type="match status" value="1"/>
</dbReference>
<dbReference type="AlphaFoldDB" id="A0A6G1JMG0"/>
<dbReference type="PROSITE" id="PS50048">
    <property type="entry name" value="ZN2_CY6_FUNGAL_2"/>
    <property type="match status" value="1"/>
</dbReference>
<dbReference type="SMART" id="SM00906">
    <property type="entry name" value="Fungal_trans"/>
    <property type="match status" value="1"/>
</dbReference>
<evidence type="ECO:0000259" key="6">
    <source>
        <dbReference type="PROSITE" id="PS50048"/>
    </source>
</evidence>
<evidence type="ECO:0000256" key="1">
    <source>
        <dbReference type="ARBA" id="ARBA00022723"/>
    </source>
</evidence>
<dbReference type="Proteomes" id="UP000799291">
    <property type="component" value="Unassembled WGS sequence"/>
</dbReference>
<dbReference type="InterPro" id="IPR036864">
    <property type="entry name" value="Zn2-C6_fun-type_DNA-bd_sf"/>
</dbReference>
<dbReference type="InterPro" id="IPR001138">
    <property type="entry name" value="Zn2Cys6_DnaBD"/>
</dbReference>
<keyword evidence="3" id="KW-0804">Transcription</keyword>
<dbReference type="Pfam" id="PF00172">
    <property type="entry name" value="Zn_clus"/>
    <property type="match status" value="1"/>
</dbReference>